<organism evidence="4 5">
    <name type="scientific">Cutaneotrichosporon oleaginosum</name>
    <dbReference type="NCBI Taxonomy" id="879819"/>
    <lineage>
        <taxon>Eukaryota</taxon>
        <taxon>Fungi</taxon>
        <taxon>Dikarya</taxon>
        <taxon>Basidiomycota</taxon>
        <taxon>Agaricomycotina</taxon>
        <taxon>Tremellomycetes</taxon>
        <taxon>Trichosporonales</taxon>
        <taxon>Trichosporonaceae</taxon>
        <taxon>Cutaneotrichosporon</taxon>
    </lineage>
</organism>
<protein>
    <submittedName>
        <fullName evidence="4">Uncharacterized protein</fullName>
    </submittedName>
</protein>
<dbReference type="STRING" id="879819.A0A0J0XTK6"/>
<name>A0A0J0XTK6_9TREE</name>
<feature type="region of interest" description="Disordered" evidence="2">
    <location>
        <begin position="48"/>
        <end position="212"/>
    </location>
</feature>
<keyword evidence="1" id="KW-0175">Coiled coil</keyword>
<accession>A0A0J0XTK6</accession>
<feature type="signal peptide" evidence="3">
    <location>
        <begin position="1"/>
        <end position="19"/>
    </location>
</feature>
<evidence type="ECO:0000256" key="1">
    <source>
        <dbReference type="SAM" id="Coils"/>
    </source>
</evidence>
<feature type="compositionally biased region" description="Polar residues" evidence="2">
    <location>
        <begin position="157"/>
        <end position="168"/>
    </location>
</feature>
<keyword evidence="5" id="KW-1185">Reference proteome</keyword>
<feature type="compositionally biased region" description="Basic residues" evidence="2">
    <location>
        <begin position="144"/>
        <end position="154"/>
    </location>
</feature>
<feature type="compositionally biased region" description="Basic and acidic residues" evidence="2">
    <location>
        <begin position="192"/>
        <end position="201"/>
    </location>
</feature>
<reference evidence="4 5" key="1">
    <citation type="submission" date="2015-03" db="EMBL/GenBank/DDBJ databases">
        <title>Genomics and transcriptomics of the oil-accumulating basidiomycete yeast T. oleaginosus allow insights into substrate utilization and the diverse evolutionary trajectories of mating systems in fungi.</title>
        <authorList>
            <consortium name="DOE Joint Genome Institute"/>
            <person name="Kourist R."/>
            <person name="Kracht O."/>
            <person name="Bracharz F."/>
            <person name="Lipzen A."/>
            <person name="Nolan M."/>
            <person name="Ohm R."/>
            <person name="Grigoriev I."/>
            <person name="Sun S."/>
            <person name="Heitman J."/>
            <person name="Bruck T."/>
            <person name="Nowrousian M."/>
        </authorList>
    </citation>
    <scope>NUCLEOTIDE SEQUENCE [LARGE SCALE GENOMIC DNA]</scope>
    <source>
        <strain evidence="4 5">IBC0246</strain>
    </source>
</reference>
<dbReference type="EMBL" id="KQ087187">
    <property type="protein sequence ID" value="KLT44410.1"/>
    <property type="molecule type" value="Genomic_DNA"/>
</dbReference>
<evidence type="ECO:0000256" key="3">
    <source>
        <dbReference type="SAM" id="SignalP"/>
    </source>
</evidence>
<gene>
    <name evidence="4" type="ORF">CC85DRAFT_17589</name>
</gene>
<dbReference type="AlphaFoldDB" id="A0A0J0XTK6"/>
<dbReference type="Proteomes" id="UP000053611">
    <property type="component" value="Unassembled WGS sequence"/>
</dbReference>
<evidence type="ECO:0000256" key="2">
    <source>
        <dbReference type="SAM" id="MobiDB-lite"/>
    </source>
</evidence>
<dbReference type="RefSeq" id="XP_018280901.1">
    <property type="nucleotide sequence ID" value="XM_018419738.1"/>
</dbReference>
<sequence length="351" mass="39092">MSRLILRALASLLLHPLYPTTHNSHKAPPTHPSTNELNARLQAYKWEQDTPRSPCTPRTPASPMPPSAARSRHSAPPERGLASPFRTRGHSRHPTSPPSPTTDVSYLRGGGDTLGPYDSISAYHPPRRGGTNQDGDSDTERPRSRQSRHTRRPSRSATPVPQSYTSRAAMTPTKPRSRSRSRSRSSSPTPSGHEKFEHPGRSTDPTDEAEYEAEYEPHGLQFRSMKAHRAALLAAQHRRAERVVDAQDARDADQAAAVAEQLRNSLQLAQSNDRLQAAEAAVRDLQARLVVEKLRTGQVERRAAEAEAKRAADKAELAVAVSILRRVKDDKRRTEEERRRALRAFEEAKSR</sequence>
<feature type="chain" id="PRO_5005245552" evidence="3">
    <location>
        <begin position="20"/>
        <end position="351"/>
    </location>
</feature>
<feature type="coiled-coil region" evidence="1">
    <location>
        <begin position="324"/>
        <end position="351"/>
    </location>
</feature>
<dbReference type="GeneID" id="28980341"/>
<feature type="coiled-coil region" evidence="1">
    <location>
        <begin position="252"/>
        <end position="295"/>
    </location>
</feature>
<proteinExistence type="predicted"/>
<evidence type="ECO:0000313" key="4">
    <source>
        <dbReference type="EMBL" id="KLT44410.1"/>
    </source>
</evidence>
<keyword evidence="3" id="KW-0732">Signal</keyword>
<evidence type="ECO:0000313" key="5">
    <source>
        <dbReference type="Proteomes" id="UP000053611"/>
    </source>
</evidence>